<evidence type="ECO:0000259" key="9">
    <source>
        <dbReference type="Pfam" id="PF24878"/>
    </source>
</evidence>
<evidence type="ECO:0000256" key="2">
    <source>
        <dbReference type="ARBA" id="ARBA00022475"/>
    </source>
</evidence>
<comment type="caution">
    <text evidence="10">The sequence shown here is derived from an EMBL/GenBank/DDBJ whole genome shotgun (WGS) entry which is preliminary data.</text>
</comment>
<proteinExistence type="predicted"/>
<evidence type="ECO:0000313" key="11">
    <source>
        <dbReference type="Proteomes" id="UP001499843"/>
    </source>
</evidence>
<dbReference type="EMBL" id="BAAAQX010000036">
    <property type="protein sequence ID" value="GAA2213838.1"/>
    <property type="molecule type" value="Genomic_DNA"/>
</dbReference>
<evidence type="ECO:0000256" key="5">
    <source>
        <dbReference type="ARBA" id="ARBA00022692"/>
    </source>
</evidence>
<dbReference type="PANTHER" id="PTHR33908">
    <property type="entry name" value="MANNOSYLTRANSFERASE YKCB-RELATED"/>
    <property type="match status" value="1"/>
</dbReference>
<dbReference type="Proteomes" id="UP001499843">
    <property type="component" value="Unassembled WGS sequence"/>
</dbReference>
<feature type="transmembrane region" description="Helical" evidence="8">
    <location>
        <begin position="40"/>
        <end position="60"/>
    </location>
</feature>
<dbReference type="InterPro" id="IPR050297">
    <property type="entry name" value="LipidA_mod_glycosyltrf_83"/>
</dbReference>
<organism evidence="10 11">
    <name type="scientific">Nonomuraea monospora</name>
    <dbReference type="NCBI Taxonomy" id="568818"/>
    <lineage>
        <taxon>Bacteria</taxon>
        <taxon>Bacillati</taxon>
        <taxon>Actinomycetota</taxon>
        <taxon>Actinomycetes</taxon>
        <taxon>Streptosporangiales</taxon>
        <taxon>Streptosporangiaceae</taxon>
        <taxon>Nonomuraea</taxon>
    </lineage>
</organism>
<protein>
    <recommendedName>
        <fullName evidence="9">Putative mannosyltransferase YkcA/B-like C-terminal domain-containing protein</fullName>
    </recommendedName>
</protein>
<evidence type="ECO:0000256" key="6">
    <source>
        <dbReference type="ARBA" id="ARBA00022989"/>
    </source>
</evidence>
<keyword evidence="11" id="KW-1185">Reference proteome</keyword>
<evidence type="ECO:0000256" key="8">
    <source>
        <dbReference type="SAM" id="Phobius"/>
    </source>
</evidence>
<evidence type="ECO:0000256" key="1">
    <source>
        <dbReference type="ARBA" id="ARBA00004651"/>
    </source>
</evidence>
<dbReference type="Pfam" id="PF24878">
    <property type="entry name" value="YkcB_C"/>
    <property type="match status" value="1"/>
</dbReference>
<name>A0ABN3CWF3_9ACTN</name>
<evidence type="ECO:0000256" key="7">
    <source>
        <dbReference type="ARBA" id="ARBA00023136"/>
    </source>
</evidence>
<reference evidence="10 11" key="1">
    <citation type="journal article" date="2019" name="Int. J. Syst. Evol. Microbiol.">
        <title>The Global Catalogue of Microorganisms (GCM) 10K type strain sequencing project: providing services to taxonomists for standard genome sequencing and annotation.</title>
        <authorList>
            <consortium name="The Broad Institute Genomics Platform"/>
            <consortium name="The Broad Institute Genome Sequencing Center for Infectious Disease"/>
            <person name="Wu L."/>
            <person name="Ma J."/>
        </authorList>
    </citation>
    <scope>NUCLEOTIDE SEQUENCE [LARGE SCALE GENOMIC DNA]</scope>
    <source>
        <strain evidence="10 11">JCM 16114</strain>
    </source>
</reference>
<evidence type="ECO:0000313" key="10">
    <source>
        <dbReference type="EMBL" id="GAA2213838.1"/>
    </source>
</evidence>
<feature type="transmembrane region" description="Helical" evidence="8">
    <location>
        <begin position="12"/>
        <end position="34"/>
    </location>
</feature>
<keyword evidence="7 8" id="KW-0472">Membrane</keyword>
<evidence type="ECO:0000256" key="4">
    <source>
        <dbReference type="ARBA" id="ARBA00022679"/>
    </source>
</evidence>
<keyword evidence="5 8" id="KW-0812">Transmembrane</keyword>
<dbReference type="RefSeq" id="WP_344490213.1">
    <property type="nucleotide sequence ID" value="NZ_BAAAQX010000036.1"/>
</dbReference>
<comment type="subcellular location">
    <subcellularLocation>
        <location evidence="1">Cell membrane</location>
        <topology evidence="1">Multi-pass membrane protein</topology>
    </subcellularLocation>
</comment>
<keyword evidence="3" id="KW-0328">Glycosyltransferase</keyword>
<gene>
    <name evidence="10" type="ORF">GCM10009850_093010</name>
</gene>
<keyword evidence="4" id="KW-0808">Transferase</keyword>
<keyword evidence="2" id="KW-1003">Cell membrane</keyword>
<keyword evidence="6 8" id="KW-1133">Transmembrane helix</keyword>
<evidence type="ECO:0000256" key="3">
    <source>
        <dbReference type="ARBA" id="ARBA00022676"/>
    </source>
</evidence>
<dbReference type="PANTHER" id="PTHR33908:SF3">
    <property type="entry name" value="UNDECAPRENYL PHOSPHATE-ALPHA-4-AMINO-4-DEOXY-L-ARABINOSE ARABINOSYL TRANSFERASE"/>
    <property type="match status" value="1"/>
</dbReference>
<sequence length="250" mass="25935">MGFGLLWPRRRTVAGAATLAAVVAVTAAWSYALLRRTPDWHPWLGPVVVVGGLVTAGMVLRAAYLPGRVVAGAAVRRALAGPAAYAQETVASPRSGVIVTAGPAVASGAGLMRTATSRGKQQPGREVVLMHSSPPPSAELVALLKADAASYRWPAATLTSLNAAVYQLATRTPVMAIGGFNGTDPAPTLEQFQQYVARKQIHYFVDGGGMGNGSPQGGSDAAQRIVEWVKTTFTARTVGTAEVYDLTAPA</sequence>
<accession>A0ABN3CWF3</accession>
<feature type="domain" description="Putative mannosyltransferase YkcA/B-like C-terminal" evidence="9">
    <location>
        <begin position="140"/>
        <end position="231"/>
    </location>
</feature>
<dbReference type="InterPro" id="IPR056785">
    <property type="entry name" value="YkcA/B-like_C"/>
</dbReference>